<organism evidence="2 3">
    <name type="scientific">Xylocopa violacea</name>
    <name type="common">Violet carpenter bee</name>
    <name type="synonym">Apis violacea</name>
    <dbReference type="NCBI Taxonomy" id="135666"/>
    <lineage>
        <taxon>Eukaryota</taxon>
        <taxon>Metazoa</taxon>
        <taxon>Ecdysozoa</taxon>
        <taxon>Arthropoda</taxon>
        <taxon>Hexapoda</taxon>
        <taxon>Insecta</taxon>
        <taxon>Pterygota</taxon>
        <taxon>Neoptera</taxon>
        <taxon>Endopterygota</taxon>
        <taxon>Hymenoptera</taxon>
        <taxon>Apocrita</taxon>
        <taxon>Aculeata</taxon>
        <taxon>Apoidea</taxon>
        <taxon>Anthophila</taxon>
        <taxon>Apidae</taxon>
        <taxon>Xylocopa</taxon>
        <taxon>Xylocopa</taxon>
    </lineage>
</organism>
<name>A0ABP1P6W5_XYLVO</name>
<feature type="compositionally biased region" description="Basic residues" evidence="1">
    <location>
        <begin position="86"/>
        <end position="95"/>
    </location>
</feature>
<evidence type="ECO:0000313" key="2">
    <source>
        <dbReference type="EMBL" id="CAL7948957.1"/>
    </source>
</evidence>
<reference evidence="2 3" key="1">
    <citation type="submission" date="2024-08" db="EMBL/GenBank/DDBJ databases">
        <authorList>
            <person name="Will J Nash"/>
            <person name="Angela Man"/>
            <person name="Seanna McTaggart"/>
            <person name="Kendall Baker"/>
            <person name="Tom Barker"/>
            <person name="Leah Catchpole"/>
            <person name="Alex Durrant"/>
            <person name="Karim Gharbi"/>
            <person name="Naomi Irish"/>
            <person name="Gemy Kaithakottil"/>
            <person name="Debby Ku"/>
            <person name="Aaliyah Providence"/>
            <person name="Felix Shaw"/>
            <person name="David Swarbreck"/>
            <person name="Chris Watkins"/>
            <person name="Ann M. McCartney"/>
            <person name="Giulio Formenti"/>
            <person name="Alice Mouton"/>
            <person name="Noel Vella"/>
            <person name="Bjorn M von Reumont"/>
            <person name="Adriana Vella"/>
            <person name="Wilfried Haerty"/>
        </authorList>
    </citation>
    <scope>NUCLEOTIDE SEQUENCE [LARGE SCALE GENOMIC DNA]</scope>
</reference>
<protein>
    <submittedName>
        <fullName evidence="2">Uncharacterized protein</fullName>
    </submittedName>
</protein>
<dbReference type="EMBL" id="CAXAJV020001299">
    <property type="protein sequence ID" value="CAL7948957.1"/>
    <property type="molecule type" value="Genomic_DNA"/>
</dbReference>
<keyword evidence="3" id="KW-1185">Reference proteome</keyword>
<accession>A0ABP1P6W5</accession>
<proteinExistence type="predicted"/>
<feature type="region of interest" description="Disordered" evidence="1">
    <location>
        <begin position="78"/>
        <end position="98"/>
    </location>
</feature>
<evidence type="ECO:0000256" key="1">
    <source>
        <dbReference type="SAM" id="MobiDB-lite"/>
    </source>
</evidence>
<comment type="caution">
    <text evidence="2">The sequence shown here is derived from an EMBL/GenBank/DDBJ whole genome shotgun (WGS) entry which is preliminary data.</text>
</comment>
<gene>
    <name evidence="2" type="ORF">XYLVIOL_LOCUS9161</name>
</gene>
<dbReference type="Proteomes" id="UP001642520">
    <property type="component" value="Unassembled WGS sequence"/>
</dbReference>
<evidence type="ECO:0000313" key="3">
    <source>
        <dbReference type="Proteomes" id="UP001642520"/>
    </source>
</evidence>
<sequence>MIYTVQRCVTLMCKKNISFDIFGKINTISISCDHVLTKRILMTKFSLWGNHNNTLHTTRVLFEQTKSSSKIAGNKSEKNYAAASQLKKRPKKRKSLSTDEKHYNAWNVKALATSEEYNLEALVEGLLQQQLYLPSTISTTTSCKYIRIII</sequence>